<dbReference type="Gene3D" id="3.40.390.30">
    <property type="entry name" value="Metalloproteases ('zincins'), catalytic domain"/>
    <property type="match status" value="1"/>
</dbReference>
<name>B7AMZ4_9FIRM</name>
<dbReference type="Proteomes" id="UP000003136">
    <property type="component" value="Unassembled WGS sequence"/>
</dbReference>
<dbReference type="GO" id="GO:0004222">
    <property type="term" value="F:metalloendopeptidase activity"/>
    <property type="evidence" value="ECO:0007669"/>
    <property type="project" value="InterPro"/>
</dbReference>
<reference evidence="10 11" key="2">
    <citation type="submission" date="2008-11" db="EMBL/GenBank/DDBJ databases">
        <authorList>
            <person name="Fulton L."/>
            <person name="Clifton S."/>
            <person name="Fulton B."/>
            <person name="Xu J."/>
            <person name="Minx P."/>
            <person name="Pepin K.H."/>
            <person name="Johnson M."/>
            <person name="Bhonagiri V."/>
            <person name="Nash W.E."/>
            <person name="Mardis E.R."/>
            <person name="Wilson R.K."/>
        </authorList>
    </citation>
    <scope>NUCLEOTIDE SEQUENCE [LARGE SCALE GENOMIC DNA]</scope>
    <source>
        <strain evidence="10 11">ATCC 43243</strain>
    </source>
</reference>
<evidence type="ECO:0000256" key="2">
    <source>
        <dbReference type="ARBA" id="ARBA00022517"/>
    </source>
</evidence>
<dbReference type="SUPFAM" id="SSF55486">
    <property type="entry name" value="Metalloproteases ('zincins'), catalytic domain"/>
    <property type="match status" value="1"/>
</dbReference>
<evidence type="ECO:0000256" key="6">
    <source>
        <dbReference type="ARBA" id="ARBA00022759"/>
    </source>
</evidence>
<dbReference type="PANTHER" id="PTHR46986">
    <property type="entry name" value="ENDORIBONUCLEASE YBEY, CHLOROPLASTIC"/>
    <property type="match status" value="1"/>
</dbReference>
<dbReference type="GO" id="GO:0008270">
    <property type="term" value="F:zinc ion binding"/>
    <property type="evidence" value="ECO:0007669"/>
    <property type="project" value="UniProtKB-UniRule"/>
</dbReference>
<sequence>MTINIDYETDIRIVPEIPEEEIINKVITQACDYEKCPYEVEVNVLLTDNESIHETNREYRGVDAPTDVLSFPMIDYEAPADFAFLEDSPVEDYFDPDTGELLLGDIVISVEKVMEQAEKYGHSVKRELAFLVAHSMLHLFGYDHMEPDEAEVMEDKQNQILLNIGITRMEDNI</sequence>
<keyword evidence="6 9" id="KW-0255">Endonuclease</keyword>
<evidence type="ECO:0000256" key="3">
    <source>
        <dbReference type="ARBA" id="ARBA00022552"/>
    </source>
</evidence>
<keyword evidence="2 9" id="KW-0690">Ribosome biogenesis</keyword>
<comment type="cofactor">
    <cofactor evidence="9">
        <name>Zn(2+)</name>
        <dbReference type="ChEBI" id="CHEBI:29105"/>
    </cofactor>
    <text evidence="9">Binds 1 zinc ion.</text>
</comment>
<dbReference type="InterPro" id="IPR023091">
    <property type="entry name" value="MetalPrtase_cat_dom_sf_prd"/>
</dbReference>
<keyword evidence="3 9" id="KW-0698">rRNA processing</keyword>
<evidence type="ECO:0000256" key="5">
    <source>
        <dbReference type="ARBA" id="ARBA00022723"/>
    </source>
</evidence>
<reference evidence="10 11" key="1">
    <citation type="submission" date="2008-11" db="EMBL/GenBank/DDBJ databases">
        <title>Draft genome sequence of Bacteroides pectinophilus (ATCC 43243).</title>
        <authorList>
            <person name="Sudarsanam P."/>
            <person name="Ley R."/>
            <person name="Guruge J."/>
            <person name="Turnbaugh P.J."/>
            <person name="Mahowald M."/>
            <person name="Liep D."/>
            <person name="Gordon J."/>
        </authorList>
    </citation>
    <scope>NUCLEOTIDE SEQUENCE [LARGE SCALE GENOMIC DNA]</scope>
    <source>
        <strain evidence="10 11">ATCC 43243</strain>
    </source>
</reference>
<evidence type="ECO:0000256" key="1">
    <source>
        <dbReference type="ARBA" id="ARBA00010875"/>
    </source>
</evidence>
<dbReference type="EC" id="3.1.-.-" evidence="9"/>
<comment type="subcellular location">
    <subcellularLocation>
        <location evidence="9">Cytoplasm</location>
    </subcellularLocation>
</comment>
<organism evidence="10 11">
    <name type="scientific">[Bacteroides] pectinophilus ATCC 43243</name>
    <dbReference type="NCBI Taxonomy" id="483218"/>
    <lineage>
        <taxon>Bacteria</taxon>
        <taxon>Bacillati</taxon>
        <taxon>Bacillota</taxon>
        <taxon>Clostridia</taxon>
        <taxon>Eubacteriales</taxon>
    </lineage>
</organism>
<evidence type="ECO:0000313" key="10">
    <source>
        <dbReference type="EMBL" id="EEC58910.1"/>
    </source>
</evidence>
<dbReference type="InterPro" id="IPR002036">
    <property type="entry name" value="YbeY"/>
</dbReference>
<keyword evidence="11" id="KW-1185">Reference proteome</keyword>
<dbReference type="HAMAP" id="MF_00009">
    <property type="entry name" value="Endoribonucl_YbeY"/>
    <property type="match status" value="1"/>
</dbReference>
<keyword evidence="8 9" id="KW-0862">Zinc</keyword>
<keyword evidence="9" id="KW-0963">Cytoplasm</keyword>
<comment type="similarity">
    <text evidence="1 9">Belongs to the endoribonuclease YbeY family.</text>
</comment>
<dbReference type="GO" id="GO:0005737">
    <property type="term" value="C:cytoplasm"/>
    <property type="evidence" value="ECO:0007669"/>
    <property type="project" value="UniProtKB-SubCell"/>
</dbReference>
<dbReference type="NCBIfam" id="TIGR00043">
    <property type="entry name" value="rRNA maturation RNase YbeY"/>
    <property type="match status" value="1"/>
</dbReference>
<dbReference type="STRING" id="483218.BACPEC_00046"/>
<evidence type="ECO:0000313" key="11">
    <source>
        <dbReference type="Proteomes" id="UP000003136"/>
    </source>
</evidence>
<dbReference type="AlphaFoldDB" id="B7AMZ4"/>
<feature type="binding site" evidence="9">
    <location>
        <position position="138"/>
    </location>
    <ligand>
        <name>Zn(2+)</name>
        <dbReference type="ChEBI" id="CHEBI:29105"/>
        <note>catalytic</note>
    </ligand>
</feature>
<evidence type="ECO:0000256" key="4">
    <source>
        <dbReference type="ARBA" id="ARBA00022722"/>
    </source>
</evidence>
<gene>
    <name evidence="9" type="primary">ybeY</name>
    <name evidence="10" type="ORF">BACPEC_00046</name>
</gene>
<keyword evidence="4 9" id="KW-0540">Nuclease</keyword>
<dbReference type="HOGENOM" id="CLU_106710_3_0_9"/>
<accession>B7AMZ4</accession>
<feature type="binding site" evidence="9">
    <location>
        <position position="144"/>
    </location>
    <ligand>
        <name>Zn(2+)</name>
        <dbReference type="ChEBI" id="CHEBI:29105"/>
        <note>catalytic</note>
    </ligand>
</feature>
<keyword evidence="7 9" id="KW-0378">Hydrolase</keyword>
<dbReference type="InterPro" id="IPR020549">
    <property type="entry name" value="YbeY_CS"/>
</dbReference>
<dbReference type="Pfam" id="PF02130">
    <property type="entry name" value="YbeY"/>
    <property type="match status" value="1"/>
</dbReference>
<evidence type="ECO:0000256" key="9">
    <source>
        <dbReference type="HAMAP-Rule" id="MF_00009"/>
    </source>
</evidence>
<proteinExistence type="inferred from homology"/>
<dbReference type="PANTHER" id="PTHR46986:SF1">
    <property type="entry name" value="ENDORIBONUCLEASE YBEY, CHLOROPLASTIC"/>
    <property type="match status" value="1"/>
</dbReference>
<comment type="function">
    <text evidence="9">Single strand-specific metallo-endoribonuclease involved in late-stage 70S ribosome quality control and in maturation of the 3' terminus of the 16S rRNA.</text>
</comment>
<dbReference type="PROSITE" id="PS01306">
    <property type="entry name" value="UPF0054"/>
    <property type="match status" value="1"/>
</dbReference>
<dbReference type="GO" id="GO:0006364">
    <property type="term" value="P:rRNA processing"/>
    <property type="evidence" value="ECO:0007669"/>
    <property type="project" value="UniProtKB-UniRule"/>
</dbReference>
<dbReference type="eggNOG" id="COG0319">
    <property type="taxonomic scope" value="Bacteria"/>
</dbReference>
<evidence type="ECO:0000256" key="8">
    <source>
        <dbReference type="ARBA" id="ARBA00022833"/>
    </source>
</evidence>
<dbReference type="EMBL" id="ABVQ01000027">
    <property type="protein sequence ID" value="EEC58910.1"/>
    <property type="molecule type" value="Genomic_DNA"/>
</dbReference>
<feature type="binding site" evidence="9">
    <location>
        <position position="134"/>
    </location>
    <ligand>
        <name>Zn(2+)</name>
        <dbReference type="ChEBI" id="CHEBI:29105"/>
        <note>catalytic</note>
    </ligand>
</feature>
<evidence type="ECO:0000256" key="7">
    <source>
        <dbReference type="ARBA" id="ARBA00022801"/>
    </source>
</evidence>
<dbReference type="GO" id="GO:0004521">
    <property type="term" value="F:RNA endonuclease activity"/>
    <property type="evidence" value="ECO:0007669"/>
    <property type="project" value="UniProtKB-UniRule"/>
</dbReference>
<protein>
    <recommendedName>
        <fullName evidence="9">Endoribonuclease YbeY</fullName>
        <ecNumber evidence="9">3.1.-.-</ecNumber>
    </recommendedName>
</protein>
<keyword evidence="5 9" id="KW-0479">Metal-binding</keyword>